<feature type="compositionally biased region" description="Basic and acidic residues" evidence="1">
    <location>
        <begin position="147"/>
        <end position="157"/>
    </location>
</feature>
<name>A0A8D2HB46_UROPR</name>
<proteinExistence type="predicted"/>
<keyword evidence="2" id="KW-0812">Transmembrane</keyword>
<reference evidence="3" key="2">
    <citation type="submission" date="2025-09" db="UniProtKB">
        <authorList>
            <consortium name="Ensembl"/>
        </authorList>
    </citation>
    <scope>IDENTIFICATION</scope>
</reference>
<dbReference type="AlphaFoldDB" id="A0A8D2HB46"/>
<feature type="compositionally biased region" description="Pro residues" evidence="1">
    <location>
        <begin position="104"/>
        <end position="114"/>
    </location>
</feature>
<sequence>QGPISVRKGRGFRPARGPHPPRGGGRGVCAVSQALAAAGRPAWRCGAARAAGEAEAPPSPAPSPPPRLGGWDADPRTDNGRGGQKDARTEAQGSGPPAAESPVGPGPRPVPSPAGSPGQHHGRHPGSPSPPGRGLLDSEAPRLQAPGREEDHDEPHDRHRGLPRHHRGERLLPVVHLQLRLPQLLLPGLHRLGLLPQKKWRGLITHRPGVRDKKLVNDLNGAVEDAKTARLFNIASSALAASGLVLVFIFLRYPLTDY</sequence>
<organism evidence="3 4">
    <name type="scientific">Urocitellus parryii</name>
    <name type="common">Arctic ground squirrel</name>
    <name type="synonym">Spermophilus parryii</name>
    <dbReference type="NCBI Taxonomy" id="9999"/>
    <lineage>
        <taxon>Eukaryota</taxon>
        <taxon>Metazoa</taxon>
        <taxon>Chordata</taxon>
        <taxon>Craniata</taxon>
        <taxon>Vertebrata</taxon>
        <taxon>Euteleostomi</taxon>
        <taxon>Mammalia</taxon>
        <taxon>Eutheria</taxon>
        <taxon>Euarchontoglires</taxon>
        <taxon>Glires</taxon>
        <taxon>Rodentia</taxon>
        <taxon>Sciuromorpha</taxon>
        <taxon>Sciuridae</taxon>
        <taxon>Xerinae</taxon>
        <taxon>Marmotini</taxon>
        <taxon>Urocitellus</taxon>
    </lineage>
</organism>
<evidence type="ECO:0000313" key="3">
    <source>
        <dbReference type="Ensembl" id="ENSUPAP00010011259.1"/>
    </source>
</evidence>
<keyword evidence="2" id="KW-1133">Transmembrane helix</keyword>
<feature type="compositionally biased region" description="Pro residues" evidence="1">
    <location>
        <begin position="57"/>
        <end position="67"/>
    </location>
</feature>
<feature type="compositionally biased region" description="Basic and acidic residues" evidence="1">
    <location>
        <begin position="73"/>
        <end position="89"/>
    </location>
</feature>
<evidence type="ECO:0000313" key="4">
    <source>
        <dbReference type="Proteomes" id="UP000694417"/>
    </source>
</evidence>
<accession>A0A8D2HB46</accession>
<keyword evidence="2" id="KW-0472">Membrane</keyword>
<dbReference type="Proteomes" id="UP000694417">
    <property type="component" value="Unplaced"/>
</dbReference>
<feature type="compositionally biased region" description="Low complexity" evidence="1">
    <location>
        <begin position="36"/>
        <end position="56"/>
    </location>
</feature>
<protein>
    <submittedName>
        <fullName evidence="3">Uncharacterized protein</fullName>
    </submittedName>
</protein>
<evidence type="ECO:0000256" key="2">
    <source>
        <dbReference type="SAM" id="Phobius"/>
    </source>
</evidence>
<dbReference type="Ensembl" id="ENSUPAT00010012932.1">
    <property type="protein sequence ID" value="ENSUPAP00010011259.1"/>
    <property type="gene ID" value="ENSUPAG00010009137.1"/>
</dbReference>
<keyword evidence="4" id="KW-1185">Reference proteome</keyword>
<feature type="region of interest" description="Disordered" evidence="1">
    <location>
        <begin position="1"/>
        <end position="165"/>
    </location>
</feature>
<feature type="transmembrane region" description="Helical" evidence="2">
    <location>
        <begin position="231"/>
        <end position="251"/>
    </location>
</feature>
<reference evidence="3" key="1">
    <citation type="submission" date="2025-08" db="UniProtKB">
        <authorList>
            <consortium name="Ensembl"/>
        </authorList>
    </citation>
    <scope>IDENTIFICATION</scope>
</reference>
<evidence type="ECO:0000256" key="1">
    <source>
        <dbReference type="SAM" id="MobiDB-lite"/>
    </source>
</evidence>